<gene>
    <name evidence="1" type="ORF">IM787_10825</name>
</gene>
<dbReference type="RefSeq" id="WP_193676677.1">
    <property type="nucleotide sequence ID" value="NZ_JADDIV010000003.1"/>
</dbReference>
<keyword evidence="2" id="KW-1185">Reference proteome</keyword>
<sequence>MRHSPSAQQRARLLPEGRRWGFGAHSVMPYLSALHVRPGEGQGPVDIRNPVFPEMENALRDLIRRH</sequence>
<protein>
    <submittedName>
        <fullName evidence="1">Uncharacterized protein</fullName>
    </submittedName>
</protein>
<comment type="caution">
    <text evidence="1">The sequence shown here is derived from an EMBL/GenBank/DDBJ whole genome shotgun (WGS) entry which is preliminary data.</text>
</comment>
<name>A0ABR9S438_9BURK</name>
<proteinExistence type="predicted"/>
<dbReference type="EMBL" id="JADDIV010000003">
    <property type="protein sequence ID" value="MBE7368062.1"/>
    <property type="molecule type" value="Genomic_DNA"/>
</dbReference>
<dbReference type="Proteomes" id="UP000806285">
    <property type="component" value="Unassembled WGS sequence"/>
</dbReference>
<accession>A0ABR9S438</accession>
<organism evidence="1 2">
    <name type="scientific">Ramlibacter pallidus</name>
    <dbReference type="NCBI Taxonomy" id="2780087"/>
    <lineage>
        <taxon>Bacteria</taxon>
        <taxon>Pseudomonadati</taxon>
        <taxon>Pseudomonadota</taxon>
        <taxon>Betaproteobacteria</taxon>
        <taxon>Burkholderiales</taxon>
        <taxon>Comamonadaceae</taxon>
        <taxon>Ramlibacter</taxon>
    </lineage>
</organism>
<reference evidence="1 2" key="1">
    <citation type="submission" date="2020-10" db="EMBL/GenBank/DDBJ databases">
        <title>Ramlibacter sp. HM2 16S ribosomal RNA gene Genome sequencing and assembly.</title>
        <authorList>
            <person name="Kang M."/>
        </authorList>
    </citation>
    <scope>NUCLEOTIDE SEQUENCE [LARGE SCALE GENOMIC DNA]</scope>
    <source>
        <strain evidence="1 2">HM2</strain>
    </source>
</reference>
<evidence type="ECO:0000313" key="2">
    <source>
        <dbReference type="Proteomes" id="UP000806285"/>
    </source>
</evidence>
<evidence type="ECO:0000313" key="1">
    <source>
        <dbReference type="EMBL" id="MBE7368062.1"/>
    </source>
</evidence>